<comment type="caution">
    <text evidence="1">The sequence shown here is derived from an EMBL/GenBank/DDBJ whole genome shotgun (WGS) entry which is preliminary data.</text>
</comment>
<dbReference type="RefSeq" id="WP_207336491.1">
    <property type="nucleotide sequence ID" value="NZ_JAFMYU010000013.1"/>
</dbReference>
<dbReference type="Proteomes" id="UP000664795">
    <property type="component" value="Unassembled WGS sequence"/>
</dbReference>
<evidence type="ECO:0000313" key="1">
    <source>
        <dbReference type="EMBL" id="MBO0932526.1"/>
    </source>
</evidence>
<protein>
    <recommendedName>
        <fullName evidence="3">Transposase Helix-turn-helix domain-containing protein</fullName>
    </recommendedName>
</protein>
<proteinExistence type="predicted"/>
<evidence type="ECO:0008006" key="3">
    <source>
        <dbReference type="Google" id="ProtNLM"/>
    </source>
</evidence>
<name>A0A939G9G5_9BACT</name>
<dbReference type="EMBL" id="JAFMYU010000013">
    <property type="protein sequence ID" value="MBO0932526.1"/>
    <property type="molecule type" value="Genomic_DNA"/>
</dbReference>
<organism evidence="1 2">
    <name type="scientific">Fibrella aquatilis</name>
    <dbReference type="NCBI Taxonomy" id="2817059"/>
    <lineage>
        <taxon>Bacteria</taxon>
        <taxon>Pseudomonadati</taxon>
        <taxon>Bacteroidota</taxon>
        <taxon>Cytophagia</taxon>
        <taxon>Cytophagales</taxon>
        <taxon>Spirosomataceae</taxon>
        <taxon>Fibrella</taxon>
    </lineage>
</organism>
<evidence type="ECO:0000313" key="2">
    <source>
        <dbReference type="Proteomes" id="UP000664795"/>
    </source>
</evidence>
<accession>A0A939G9G5</accession>
<keyword evidence="2" id="KW-1185">Reference proteome</keyword>
<reference evidence="1 2" key="1">
    <citation type="submission" date="2021-03" db="EMBL/GenBank/DDBJ databases">
        <title>Fibrella sp. HMF5036 genome sequencing and assembly.</title>
        <authorList>
            <person name="Kang H."/>
            <person name="Kim H."/>
            <person name="Bae S."/>
            <person name="Joh K."/>
        </authorList>
    </citation>
    <scope>NUCLEOTIDE SEQUENCE [LARGE SCALE GENOMIC DNA]</scope>
    <source>
        <strain evidence="1 2">HMF5036</strain>
    </source>
</reference>
<dbReference type="AlphaFoldDB" id="A0A939G9G5"/>
<sequence>MNFSTANLRTDRHWRSATGLDQKRFQNLLALLPAAYEQLYGQSIDLRHKDCPDEPALSSYEDLLLFTLFSLKSGLSFDLLGLATGMDGSTAKRNQDSGLALIKTALSQSSHIPKTHFDNAESFKAYFSDKGPLLIDATEQRTQRPKDVDYQQGMYSGKKNSYRQVINYCYP</sequence>
<gene>
    <name evidence="1" type="ORF">J2I48_16055</name>
</gene>